<sequence>MRRTLFPDYPSVMPTLQFRANAHLTSLWTAAPGEVLDLFDRDRERLRAWCPWVDGCRSLESLQEVMAAARRDFDEQKALWFVIRHRDAVVGVMGLYDLRASDRRSSIACMVEEAHEGLGLVYDAGAALTCYGMDALGLIRIEAQTAAENRRGIKTMERLGFRREGVLRCAQWLHDRPVDNVVYSLTAQDPRPRRIG</sequence>
<dbReference type="PANTHER" id="PTHR43441:SF11">
    <property type="entry name" value="RIBOSOMAL-PROTEIN-SERINE ACETYLTRANSFERASE"/>
    <property type="match status" value="1"/>
</dbReference>
<dbReference type="InterPro" id="IPR016181">
    <property type="entry name" value="Acyl_CoA_acyltransferase"/>
</dbReference>
<dbReference type="InterPro" id="IPR000182">
    <property type="entry name" value="GNAT_dom"/>
</dbReference>
<dbReference type="Gene3D" id="3.40.630.30">
    <property type="match status" value="1"/>
</dbReference>
<dbReference type="Proteomes" id="UP001221411">
    <property type="component" value="Unassembled WGS sequence"/>
</dbReference>
<proteinExistence type="predicted"/>
<dbReference type="InterPro" id="IPR051908">
    <property type="entry name" value="Ribosomal_N-acetyltransferase"/>
</dbReference>
<dbReference type="SUPFAM" id="SSF55729">
    <property type="entry name" value="Acyl-CoA N-acyltransferases (Nat)"/>
    <property type="match status" value="1"/>
</dbReference>
<dbReference type="PANTHER" id="PTHR43441">
    <property type="entry name" value="RIBOSOMAL-PROTEIN-SERINE ACETYLTRANSFERASE"/>
    <property type="match status" value="1"/>
</dbReference>
<reference evidence="2 3" key="1">
    <citation type="submission" date="2022-11" db="EMBL/GenBank/DDBJ databases">
        <title>Minimal conservation of predation-associated metabolite biosynthetic gene clusters underscores biosynthetic potential of Myxococcota including descriptions for ten novel species: Archangium lansinium sp. nov., Myxococcus landrumus sp. nov., Nannocystis bai.</title>
        <authorList>
            <person name="Ahearne A."/>
            <person name="Stevens C."/>
            <person name="Dowd S."/>
        </authorList>
    </citation>
    <scope>NUCLEOTIDE SEQUENCE [LARGE SCALE GENOMIC DNA]</scope>
    <source>
        <strain evidence="2 3">RJM3</strain>
    </source>
</reference>
<feature type="domain" description="N-acetyltransferase" evidence="1">
    <location>
        <begin position="33"/>
        <end position="188"/>
    </location>
</feature>
<accession>A0ABT5EY96</accession>
<dbReference type="PROSITE" id="PS51186">
    <property type="entry name" value="GNAT"/>
    <property type="match status" value="1"/>
</dbReference>
<keyword evidence="3" id="KW-1185">Reference proteome</keyword>
<evidence type="ECO:0000313" key="2">
    <source>
        <dbReference type="EMBL" id="MDC0746133.1"/>
    </source>
</evidence>
<dbReference type="Pfam" id="PF13302">
    <property type="entry name" value="Acetyltransf_3"/>
    <property type="match status" value="1"/>
</dbReference>
<gene>
    <name evidence="2" type="ORF">POL67_32700</name>
</gene>
<comment type="caution">
    <text evidence="2">The sequence shown here is derived from an EMBL/GenBank/DDBJ whole genome shotgun (WGS) entry which is preliminary data.</text>
</comment>
<dbReference type="RefSeq" id="WP_271924344.1">
    <property type="nucleotide sequence ID" value="NZ_JAQNDO010000001.1"/>
</dbReference>
<name>A0ABT5EY96_9BACT</name>
<evidence type="ECO:0000259" key="1">
    <source>
        <dbReference type="PROSITE" id="PS51186"/>
    </source>
</evidence>
<dbReference type="EMBL" id="JAQNDO010000001">
    <property type="protein sequence ID" value="MDC0746133.1"/>
    <property type="molecule type" value="Genomic_DNA"/>
</dbReference>
<organism evidence="2 3">
    <name type="scientific">Polyangium mundeleinium</name>
    <dbReference type="NCBI Taxonomy" id="2995306"/>
    <lineage>
        <taxon>Bacteria</taxon>
        <taxon>Pseudomonadati</taxon>
        <taxon>Myxococcota</taxon>
        <taxon>Polyangia</taxon>
        <taxon>Polyangiales</taxon>
        <taxon>Polyangiaceae</taxon>
        <taxon>Polyangium</taxon>
    </lineage>
</organism>
<protein>
    <submittedName>
        <fullName evidence="2">GNAT family protein</fullName>
    </submittedName>
</protein>
<evidence type="ECO:0000313" key="3">
    <source>
        <dbReference type="Proteomes" id="UP001221411"/>
    </source>
</evidence>